<dbReference type="AlphaFoldDB" id="A0AAE3AR18"/>
<dbReference type="PANTHER" id="PTHR40056:SF1">
    <property type="entry name" value="DUF1836 DOMAIN-CONTAINING PROTEIN"/>
    <property type="match status" value="1"/>
</dbReference>
<dbReference type="InterPro" id="IPR014975">
    <property type="entry name" value="DUF1836"/>
</dbReference>
<dbReference type="Pfam" id="PF08876">
    <property type="entry name" value="DUF1836"/>
    <property type="match status" value="1"/>
</dbReference>
<name>A0AAE3AR18_9FIRM</name>
<dbReference type="PANTHER" id="PTHR40056">
    <property type="entry name" value="HYPOTHETICAL CYTOSOLIC PROTEIN"/>
    <property type="match status" value="1"/>
</dbReference>
<proteinExistence type="predicted"/>
<protein>
    <submittedName>
        <fullName evidence="1">DUF1836 domain-containing protein</fullName>
    </submittedName>
</protein>
<reference evidence="1 2" key="1">
    <citation type="submission" date="2021-10" db="EMBL/GenBank/DDBJ databases">
        <title>Anaerobic single-cell dispensing facilitates the cultivation of human gut bacteria.</title>
        <authorList>
            <person name="Afrizal A."/>
        </authorList>
    </citation>
    <scope>NUCLEOTIDE SEQUENCE [LARGE SCALE GENOMIC DNA]</scope>
    <source>
        <strain evidence="1 2">CLA-AA-H244</strain>
    </source>
</reference>
<gene>
    <name evidence="1" type="ORF">LKD45_00870</name>
</gene>
<keyword evidence="2" id="KW-1185">Reference proteome</keyword>
<dbReference type="RefSeq" id="WP_308727464.1">
    <property type="nucleotide sequence ID" value="NZ_JAJEQF010000001.1"/>
</dbReference>
<evidence type="ECO:0000313" key="1">
    <source>
        <dbReference type="EMBL" id="MCC2166259.1"/>
    </source>
</evidence>
<evidence type="ECO:0000313" key="2">
    <source>
        <dbReference type="Proteomes" id="UP001199355"/>
    </source>
</evidence>
<sequence>MTLETGDLLQSILDSLDRIDYIRPDDIPDIELYMDQVTTFMDSRLKNAARNPEVDKILTKTMINNYAKNDLLPPPVRKKYSREHMLLLIFIYYFKGILSISDIQTVLKPITDRFFAGNEGLKLETIYNEVFSLEREEVEVMKQDVVRKYHKAQETFSDAAAEDQEFLQTFSFICMLSFDVYVKKMLIEKLIDSCSAKETDTTEHRSRHSRSDKK</sequence>
<comment type="caution">
    <text evidence="1">The sequence shown here is derived from an EMBL/GenBank/DDBJ whole genome shotgun (WGS) entry which is preliminary data.</text>
</comment>
<dbReference type="Proteomes" id="UP001199355">
    <property type="component" value="Unassembled WGS sequence"/>
</dbReference>
<dbReference type="EMBL" id="JAJEQF010000001">
    <property type="protein sequence ID" value="MCC2166259.1"/>
    <property type="molecule type" value="Genomic_DNA"/>
</dbReference>
<organism evidence="1 2">
    <name type="scientific">Gallintestinimicrobium propionicum</name>
    <dbReference type="NCBI Taxonomy" id="2981770"/>
    <lineage>
        <taxon>Bacteria</taxon>
        <taxon>Bacillati</taxon>
        <taxon>Bacillota</taxon>
        <taxon>Clostridia</taxon>
        <taxon>Lachnospirales</taxon>
        <taxon>Lachnospiraceae</taxon>
        <taxon>Gallintestinimicrobium</taxon>
    </lineage>
</organism>
<accession>A0AAE3AR18</accession>